<dbReference type="Pfam" id="PF00593">
    <property type="entry name" value="TonB_dep_Rec_b-barrel"/>
    <property type="match status" value="1"/>
</dbReference>
<evidence type="ECO:0000259" key="4">
    <source>
        <dbReference type="Pfam" id="PF00593"/>
    </source>
</evidence>
<evidence type="ECO:0000256" key="1">
    <source>
        <dbReference type="ARBA" id="ARBA00004442"/>
    </source>
</evidence>
<dbReference type="EMBL" id="LNQE01000394">
    <property type="protein sequence ID" value="KUG26883.1"/>
    <property type="molecule type" value="Genomic_DNA"/>
</dbReference>
<protein>
    <submittedName>
        <fullName evidence="5">Tonb-dependent receptor</fullName>
    </submittedName>
</protein>
<keyword evidence="5" id="KW-0675">Receptor</keyword>
<sequence>MPVNSEEKTEVYGFEVDLQTNLRFLPNPFDGIVLNANFSWIKSETFYPLLVVGPRSPVPPFQAQIIDSSRAGRMPGQSDFIANLSLGYEKGGFSGRISMVYQGNALQTVGSRSELDAFTDEYVRWDISAQYELFNNLHLIANFNNIINQPEQSFLGIERFSTRQEYFGWTADFGIKYKF</sequence>
<keyword evidence="3" id="KW-0998">Cell outer membrane</keyword>
<dbReference type="GO" id="GO:0009279">
    <property type="term" value="C:cell outer membrane"/>
    <property type="evidence" value="ECO:0007669"/>
    <property type="project" value="UniProtKB-SubCell"/>
</dbReference>
<comment type="subcellular location">
    <subcellularLocation>
        <location evidence="1">Cell outer membrane</location>
    </subcellularLocation>
</comment>
<dbReference type="InterPro" id="IPR036942">
    <property type="entry name" value="Beta-barrel_TonB_sf"/>
</dbReference>
<proteinExistence type="predicted"/>
<dbReference type="InterPro" id="IPR000531">
    <property type="entry name" value="Beta-barrel_TonB"/>
</dbReference>
<name>A0A0W8G2Y7_9ZZZZ</name>
<evidence type="ECO:0000313" key="5">
    <source>
        <dbReference type="EMBL" id="KUG26883.1"/>
    </source>
</evidence>
<reference evidence="5" key="1">
    <citation type="journal article" date="2015" name="Proc. Natl. Acad. Sci. U.S.A.">
        <title>Networks of energetic and metabolic interactions define dynamics in microbial communities.</title>
        <authorList>
            <person name="Embree M."/>
            <person name="Liu J.K."/>
            <person name="Al-Bassam M.M."/>
            <person name="Zengler K."/>
        </authorList>
    </citation>
    <scope>NUCLEOTIDE SEQUENCE</scope>
</reference>
<dbReference type="PANTHER" id="PTHR40980:SF4">
    <property type="entry name" value="TONB-DEPENDENT RECEPTOR-LIKE BETA-BARREL DOMAIN-CONTAINING PROTEIN"/>
    <property type="match status" value="1"/>
</dbReference>
<feature type="domain" description="TonB-dependent receptor-like beta-barrel" evidence="4">
    <location>
        <begin position="4"/>
        <end position="146"/>
    </location>
</feature>
<dbReference type="AlphaFoldDB" id="A0A0W8G2Y7"/>
<evidence type="ECO:0000256" key="3">
    <source>
        <dbReference type="ARBA" id="ARBA00023237"/>
    </source>
</evidence>
<dbReference type="PANTHER" id="PTHR40980">
    <property type="entry name" value="PLUG DOMAIN-CONTAINING PROTEIN"/>
    <property type="match status" value="1"/>
</dbReference>
<accession>A0A0W8G2Y7</accession>
<organism evidence="5">
    <name type="scientific">hydrocarbon metagenome</name>
    <dbReference type="NCBI Taxonomy" id="938273"/>
    <lineage>
        <taxon>unclassified sequences</taxon>
        <taxon>metagenomes</taxon>
        <taxon>ecological metagenomes</taxon>
    </lineage>
</organism>
<comment type="caution">
    <text evidence="5">The sequence shown here is derived from an EMBL/GenBank/DDBJ whole genome shotgun (WGS) entry which is preliminary data.</text>
</comment>
<gene>
    <name evidence="5" type="ORF">ASZ90_003272</name>
</gene>
<evidence type="ECO:0000256" key="2">
    <source>
        <dbReference type="ARBA" id="ARBA00023136"/>
    </source>
</evidence>
<keyword evidence="2" id="KW-0472">Membrane</keyword>
<dbReference type="SUPFAM" id="SSF56935">
    <property type="entry name" value="Porins"/>
    <property type="match status" value="1"/>
</dbReference>
<dbReference type="Gene3D" id="2.40.170.20">
    <property type="entry name" value="TonB-dependent receptor, beta-barrel domain"/>
    <property type="match status" value="1"/>
</dbReference>